<dbReference type="GO" id="GO:0043565">
    <property type="term" value="F:sequence-specific DNA binding"/>
    <property type="evidence" value="ECO:0007669"/>
    <property type="project" value="TreeGrafter"/>
</dbReference>
<dbReference type="EMBL" id="JACIDW010000001">
    <property type="protein sequence ID" value="MBB3962672.1"/>
    <property type="molecule type" value="Genomic_DNA"/>
</dbReference>
<keyword evidence="3 9" id="KW-0238">DNA-binding</keyword>
<evidence type="ECO:0000256" key="7">
    <source>
        <dbReference type="ARBA" id="ARBA00083243"/>
    </source>
</evidence>
<dbReference type="FunFam" id="3.40.190.290:FF:000001">
    <property type="entry name" value="Transcriptional regulator, LysR family"/>
    <property type="match status" value="1"/>
</dbReference>
<comment type="caution">
    <text evidence="9">The sequence shown here is derived from an EMBL/GenBank/DDBJ whole genome shotgun (WGS) entry which is preliminary data.</text>
</comment>
<keyword evidence="2" id="KW-0805">Transcription regulation</keyword>
<comment type="function">
    <text evidence="5">Transcriptional regulator of the ttuABCDE tartrate utilization operon.</text>
</comment>
<dbReference type="SUPFAM" id="SSF46785">
    <property type="entry name" value="Winged helix' DNA-binding domain"/>
    <property type="match status" value="1"/>
</dbReference>
<keyword evidence="10" id="KW-1185">Reference proteome</keyword>
<dbReference type="InterPro" id="IPR000847">
    <property type="entry name" value="LysR_HTH_N"/>
</dbReference>
<dbReference type="InterPro" id="IPR058163">
    <property type="entry name" value="LysR-type_TF_proteobact-type"/>
</dbReference>
<dbReference type="RefSeq" id="WP_183898395.1">
    <property type="nucleotide sequence ID" value="NZ_JACIDW010000001.1"/>
</dbReference>
<dbReference type="GO" id="GO:0006351">
    <property type="term" value="P:DNA-templated transcription"/>
    <property type="evidence" value="ECO:0007669"/>
    <property type="project" value="TreeGrafter"/>
</dbReference>
<reference evidence="9 10" key="1">
    <citation type="submission" date="2020-08" db="EMBL/GenBank/DDBJ databases">
        <title>Genomic Encyclopedia of Type Strains, Phase IV (KMG-IV): sequencing the most valuable type-strain genomes for metagenomic binning, comparative biology and taxonomic classification.</title>
        <authorList>
            <person name="Goeker M."/>
        </authorList>
    </citation>
    <scope>NUCLEOTIDE SEQUENCE [LARGE SCALE GENOMIC DNA]</scope>
    <source>
        <strain evidence="9 10">DSM 26575</strain>
    </source>
</reference>
<dbReference type="PROSITE" id="PS50931">
    <property type="entry name" value="HTH_LYSR"/>
    <property type="match status" value="1"/>
</dbReference>
<gene>
    <name evidence="9" type="ORF">GGQ67_000290</name>
</gene>
<evidence type="ECO:0000313" key="10">
    <source>
        <dbReference type="Proteomes" id="UP000582090"/>
    </source>
</evidence>
<dbReference type="FunFam" id="1.10.10.10:FF:000001">
    <property type="entry name" value="LysR family transcriptional regulator"/>
    <property type="match status" value="1"/>
</dbReference>
<dbReference type="InterPro" id="IPR036388">
    <property type="entry name" value="WH-like_DNA-bd_sf"/>
</dbReference>
<accession>A0A7W6CKA9</accession>
<dbReference type="GO" id="GO:0003700">
    <property type="term" value="F:DNA-binding transcription factor activity"/>
    <property type="evidence" value="ECO:0007669"/>
    <property type="project" value="InterPro"/>
</dbReference>
<evidence type="ECO:0000259" key="8">
    <source>
        <dbReference type="PROSITE" id="PS50931"/>
    </source>
</evidence>
<organism evidence="9 10">
    <name type="scientific">Rhizobium metallidurans</name>
    <dbReference type="NCBI Taxonomy" id="1265931"/>
    <lineage>
        <taxon>Bacteria</taxon>
        <taxon>Pseudomonadati</taxon>
        <taxon>Pseudomonadota</taxon>
        <taxon>Alphaproteobacteria</taxon>
        <taxon>Hyphomicrobiales</taxon>
        <taxon>Rhizobiaceae</taxon>
        <taxon>Rhizobium/Agrobacterium group</taxon>
        <taxon>Rhizobium</taxon>
    </lineage>
</organism>
<evidence type="ECO:0000256" key="1">
    <source>
        <dbReference type="ARBA" id="ARBA00009437"/>
    </source>
</evidence>
<keyword evidence="4" id="KW-0804">Transcription</keyword>
<dbReference type="Gene3D" id="1.10.10.10">
    <property type="entry name" value="Winged helix-like DNA-binding domain superfamily/Winged helix DNA-binding domain"/>
    <property type="match status" value="1"/>
</dbReference>
<comment type="similarity">
    <text evidence="1">Belongs to the LysR transcriptional regulatory family.</text>
</comment>
<dbReference type="SUPFAM" id="SSF53850">
    <property type="entry name" value="Periplasmic binding protein-like II"/>
    <property type="match status" value="1"/>
</dbReference>
<evidence type="ECO:0000256" key="3">
    <source>
        <dbReference type="ARBA" id="ARBA00023125"/>
    </source>
</evidence>
<sequence>MDNTVGEMEVFVHTARLQSFSAAGRLLRMSPSAVSKLVSRLEERLKTRLVVRTTRSLQLTPEGEVYLERAQRILEDIKEAEQIVSTGGEVAPRGRLRVSASVAFGVRHVVPLVPEFLARYPNVQLDLSLTDGMIDIVEERADVAIRSGNLRDTSLKARKLMDSRRVVVAAPGYLERMGNPEKPADLHRHNCMTFNFRQTWEEWPFRDPATGQSFSKAVHGNVEVNNGPTIRSLCLAGVGLIRVGRFHVQEYIDDGRLVPVLEAFNPGDIEHIHAVYPGHPHLASRIRALIDFLAERI</sequence>
<dbReference type="Pfam" id="PF03466">
    <property type="entry name" value="LysR_substrate"/>
    <property type="match status" value="1"/>
</dbReference>
<evidence type="ECO:0000256" key="6">
    <source>
        <dbReference type="ARBA" id="ARBA00067332"/>
    </source>
</evidence>
<dbReference type="InterPro" id="IPR005119">
    <property type="entry name" value="LysR_subst-bd"/>
</dbReference>
<dbReference type="Proteomes" id="UP000582090">
    <property type="component" value="Unassembled WGS sequence"/>
</dbReference>
<protein>
    <recommendedName>
        <fullName evidence="6">HTH-type transcriptional regulator TtuA</fullName>
    </recommendedName>
    <alternativeName>
        <fullName evidence="7">Tartrate utilization transcriptional regulator</fullName>
    </alternativeName>
</protein>
<dbReference type="PANTHER" id="PTHR30537:SF71">
    <property type="entry name" value="TRANSCRIPTIONAL REGULATORY PROTEIN"/>
    <property type="match status" value="1"/>
</dbReference>
<evidence type="ECO:0000256" key="2">
    <source>
        <dbReference type="ARBA" id="ARBA00023015"/>
    </source>
</evidence>
<dbReference type="Gene3D" id="3.40.190.290">
    <property type="match status" value="1"/>
</dbReference>
<evidence type="ECO:0000256" key="4">
    <source>
        <dbReference type="ARBA" id="ARBA00023163"/>
    </source>
</evidence>
<dbReference type="InterPro" id="IPR036390">
    <property type="entry name" value="WH_DNA-bd_sf"/>
</dbReference>
<name>A0A7W6CKA9_9HYPH</name>
<feature type="domain" description="HTH lysR-type" evidence="8">
    <location>
        <begin position="1"/>
        <end position="60"/>
    </location>
</feature>
<proteinExistence type="inferred from homology"/>
<dbReference type="Pfam" id="PF00126">
    <property type="entry name" value="HTH_1"/>
    <property type="match status" value="1"/>
</dbReference>
<evidence type="ECO:0000313" key="9">
    <source>
        <dbReference type="EMBL" id="MBB3962672.1"/>
    </source>
</evidence>
<evidence type="ECO:0000256" key="5">
    <source>
        <dbReference type="ARBA" id="ARBA00054626"/>
    </source>
</evidence>
<dbReference type="PANTHER" id="PTHR30537">
    <property type="entry name" value="HTH-TYPE TRANSCRIPTIONAL REGULATOR"/>
    <property type="match status" value="1"/>
</dbReference>
<dbReference type="AlphaFoldDB" id="A0A7W6CKA9"/>